<dbReference type="RefSeq" id="WP_255388588.1">
    <property type="nucleotide sequence ID" value="NZ_CP101508.1"/>
</dbReference>
<dbReference type="Pfam" id="PF01435">
    <property type="entry name" value="Peptidase_M48"/>
    <property type="match status" value="1"/>
</dbReference>
<gene>
    <name evidence="10" type="ORF">NNL38_13755</name>
</gene>
<name>A0ABY5GG75_9GAMM</name>
<dbReference type="InterPro" id="IPR051156">
    <property type="entry name" value="Mito/Outer_Membr_Metalloprot"/>
</dbReference>
<keyword evidence="2" id="KW-0479">Metal-binding</keyword>
<evidence type="ECO:0000256" key="5">
    <source>
        <dbReference type="ARBA" id="ARBA00023049"/>
    </source>
</evidence>
<protein>
    <submittedName>
        <fullName evidence="10">M48 family metallopeptidase</fullName>
    </submittedName>
</protein>
<evidence type="ECO:0000259" key="8">
    <source>
        <dbReference type="Pfam" id="PF01435"/>
    </source>
</evidence>
<dbReference type="Gene3D" id="3.30.2010.10">
    <property type="entry name" value="Metalloproteases ('zincins'), catalytic domain"/>
    <property type="match status" value="1"/>
</dbReference>
<dbReference type="EMBL" id="CP101508">
    <property type="protein sequence ID" value="UTV27373.1"/>
    <property type="molecule type" value="Genomic_DNA"/>
</dbReference>
<evidence type="ECO:0000313" key="10">
    <source>
        <dbReference type="EMBL" id="UTV27373.1"/>
    </source>
</evidence>
<comment type="similarity">
    <text evidence="6">Belongs to the peptidase M48 family.</text>
</comment>
<feature type="domain" description="DUF7092" evidence="9">
    <location>
        <begin position="7"/>
        <end position="79"/>
    </location>
</feature>
<sequence length="339" mass="37075">MSWRGFCHPPNSASKLDAELTLLPQQQIRLCCDAGSWDWPISRVDMTPSLGRLPLTLTFPDGHQFIPQDSPALETALQSARRGHRLHWWERHWPAIGASVLAVALLMVLVFSHGLPVLSRALVHLLPEAVAIHVGEQTLTALDEHLFQPSELSETRRRELQQQFAALVAQVPPTPVSPRLQLRRWEAGPNALALSDGTIVVMDSLVALAKTPAQLNSILLHELGHLEYQHVMTALVRSALISTAVALMTGESTGLADNFLGGGVFILTQGYSRADEAEADAYALAQMQRVFGSVTPMQQMFERLEAATAGKDGPEWLSTHPGMQHRLEAIAAAAEAQSR</sequence>
<dbReference type="InterPro" id="IPR001915">
    <property type="entry name" value="Peptidase_M48"/>
</dbReference>
<evidence type="ECO:0000256" key="1">
    <source>
        <dbReference type="ARBA" id="ARBA00022670"/>
    </source>
</evidence>
<evidence type="ECO:0000256" key="7">
    <source>
        <dbReference type="SAM" id="Phobius"/>
    </source>
</evidence>
<organism evidence="10 11">
    <name type="scientific">Photobacterium atrarenae</name>
    <dbReference type="NCBI Taxonomy" id="865757"/>
    <lineage>
        <taxon>Bacteria</taxon>
        <taxon>Pseudomonadati</taxon>
        <taxon>Pseudomonadota</taxon>
        <taxon>Gammaproteobacteria</taxon>
        <taxon>Vibrionales</taxon>
        <taxon>Vibrionaceae</taxon>
        <taxon>Photobacterium</taxon>
    </lineage>
</organism>
<keyword evidence="5 6" id="KW-0482">Metalloprotease</keyword>
<dbReference type="PANTHER" id="PTHR22726:SF24">
    <property type="entry name" value="M48 FAMILY METALLOPEPTIDASE"/>
    <property type="match status" value="1"/>
</dbReference>
<dbReference type="InterPro" id="IPR055518">
    <property type="entry name" value="DUF7092"/>
</dbReference>
<dbReference type="CDD" id="cd07332">
    <property type="entry name" value="M48C_Oma1_like"/>
    <property type="match status" value="1"/>
</dbReference>
<keyword evidence="4 6" id="KW-0862">Zinc</keyword>
<feature type="domain" description="Peptidase M48" evidence="8">
    <location>
        <begin position="157"/>
        <end position="332"/>
    </location>
</feature>
<evidence type="ECO:0000313" key="11">
    <source>
        <dbReference type="Proteomes" id="UP001057998"/>
    </source>
</evidence>
<feature type="transmembrane region" description="Helical" evidence="7">
    <location>
        <begin position="95"/>
        <end position="115"/>
    </location>
</feature>
<evidence type="ECO:0000259" key="9">
    <source>
        <dbReference type="Pfam" id="PF23368"/>
    </source>
</evidence>
<dbReference type="PANTHER" id="PTHR22726">
    <property type="entry name" value="METALLOENDOPEPTIDASE OMA1"/>
    <property type="match status" value="1"/>
</dbReference>
<dbReference type="Proteomes" id="UP001057998">
    <property type="component" value="Chromosome 1"/>
</dbReference>
<dbReference type="Pfam" id="PF23368">
    <property type="entry name" value="DUF7092"/>
    <property type="match status" value="1"/>
</dbReference>
<keyword evidence="1 6" id="KW-0645">Protease</keyword>
<evidence type="ECO:0000256" key="4">
    <source>
        <dbReference type="ARBA" id="ARBA00022833"/>
    </source>
</evidence>
<keyword evidence="11" id="KW-1185">Reference proteome</keyword>
<comment type="cofactor">
    <cofactor evidence="6">
        <name>Zn(2+)</name>
        <dbReference type="ChEBI" id="CHEBI:29105"/>
    </cofactor>
    <text evidence="6">Binds 1 zinc ion per subunit.</text>
</comment>
<reference evidence="10" key="1">
    <citation type="submission" date="2022-07" db="EMBL/GenBank/DDBJ databases">
        <title>Genome sequencing of Photobacterium atrarenae GJH2-4.</title>
        <authorList>
            <person name="Park S.-J."/>
        </authorList>
    </citation>
    <scope>NUCLEOTIDE SEQUENCE</scope>
    <source>
        <strain evidence="10">GJH2-4</strain>
    </source>
</reference>
<evidence type="ECO:0000256" key="3">
    <source>
        <dbReference type="ARBA" id="ARBA00022801"/>
    </source>
</evidence>
<evidence type="ECO:0000256" key="6">
    <source>
        <dbReference type="RuleBase" id="RU003983"/>
    </source>
</evidence>
<accession>A0ABY5GG75</accession>
<evidence type="ECO:0000256" key="2">
    <source>
        <dbReference type="ARBA" id="ARBA00022723"/>
    </source>
</evidence>
<keyword evidence="3 6" id="KW-0378">Hydrolase</keyword>
<proteinExistence type="inferred from homology"/>
<keyword evidence="7" id="KW-0472">Membrane</keyword>
<keyword evidence="7" id="KW-0812">Transmembrane</keyword>
<keyword evidence="7" id="KW-1133">Transmembrane helix</keyword>